<dbReference type="InterPro" id="IPR005965">
    <property type="entry name" value="ACP_carboxylate_deaminase"/>
</dbReference>
<dbReference type="RefSeq" id="XP_073556899.1">
    <property type="nucleotide sequence ID" value="XM_073704657.1"/>
</dbReference>
<organism evidence="7 8">
    <name type="scientific">Trichoderma ghanense</name>
    <dbReference type="NCBI Taxonomy" id="65468"/>
    <lineage>
        <taxon>Eukaryota</taxon>
        <taxon>Fungi</taxon>
        <taxon>Dikarya</taxon>
        <taxon>Ascomycota</taxon>
        <taxon>Pezizomycotina</taxon>
        <taxon>Sordariomycetes</taxon>
        <taxon>Hypocreomycetidae</taxon>
        <taxon>Hypocreales</taxon>
        <taxon>Hypocreaceae</taxon>
        <taxon>Trichoderma</taxon>
    </lineage>
</organism>
<dbReference type="PANTHER" id="PTHR43780:SF2">
    <property type="entry name" value="1-AMINOCYCLOPROPANE-1-CARBOXYLATE DEAMINASE-RELATED"/>
    <property type="match status" value="1"/>
</dbReference>
<feature type="domain" description="Tryptophan synthase beta chain-like PALP" evidence="6">
    <location>
        <begin position="18"/>
        <end position="347"/>
    </location>
</feature>
<accession>A0ABY2GXL5</accession>
<proteinExistence type="inferred from homology"/>
<gene>
    <name evidence="7" type="ORF">CCMA1212_007489</name>
</gene>
<evidence type="ECO:0000256" key="2">
    <source>
        <dbReference type="ARBA" id="ARBA00001933"/>
    </source>
</evidence>
<dbReference type="Proteomes" id="UP001642720">
    <property type="component" value="Unassembled WGS sequence"/>
</dbReference>
<dbReference type="PANTHER" id="PTHR43780">
    <property type="entry name" value="1-AMINOCYCLOPROPANE-1-CARBOXYLATE DEAMINASE-RELATED"/>
    <property type="match status" value="1"/>
</dbReference>
<comment type="cofactor">
    <cofactor evidence="2">
        <name>pyridoxal 5'-phosphate</name>
        <dbReference type="ChEBI" id="CHEBI:597326"/>
    </cofactor>
</comment>
<protein>
    <submittedName>
        <fullName evidence="7">1-aminocyclopropane-1-carboxylate deaminase</fullName>
    </submittedName>
</protein>
<dbReference type="EMBL" id="PPTA01000010">
    <property type="protein sequence ID" value="TFB00698.1"/>
    <property type="molecule type" value="Genomic_DNA"/>
</dbReference>
<evidence type="ECO:0000313" key="7">
    <source>
        <dbReference type="EMBL" id="TFB00698.1"/>
    </source>
</evidence>
<dbReference type="InterPro" id="IPR027278">
    <property type="entry name" value="ACCD_DCysDesulf"/>
</dbReference>
<dbReference type="Pfam" id="PF00291">
    <property type="entry name" value="PALP"/>
    <property type="match status" value="1"/>
</dbReference>
<evidence type="ECO:0000256" key="4">
    <source>
        <dbReference type="ARBA" id="ARBA00022801"/>
    </source>
</evidence>
<comment type="caution">
    <text evidence="7">The sequence shown here is derived from an EMBL/GenBank/DDBJ whole genome shotgun (WGS) entry which is preliminary data.</text>
</comment>
<dbReference type="PIRSF" id="PIRSF006278">
    <property type="entry name" value="ACCD_DCysDesulf"/>
    <property type="match status" value="1"/>
</dbReference>
<name>A0ABY2GXL5_9HYPO</name>
<keyword evidence="5" id="KW-0663">Pyridoxal phosphate</keyword>
<dbReference type="GeneID" id="300579107"/>
<comment type="catalytic activity">
    <reaction evidence="1">
        <text>1-aminocyclopropane-1-carboxylate + H2O = 2-oxobutanoate + NH4(+)</text>
        <dbReference type="Rhea" id="RHEA:16933"/>
        <dbReference type="ChEBI" id="CHEBI:15377"/>
        <dbReference type="ChEBI" id="CHEBI:16763"/>
        <dbReference type="ChEBI" id="CHEBI:28938"/>
        <dbReference type="ChEBI" id="CHEBI:58360"/>
        <dbReference type="EC" id="3.5.99.7"/>
    </reaction>
</comment>
<comment type="similarity">
    <text evidence="3">Belongs to the ACC deaminase/D-cysteine desulfhydrase family.</text>
</comment>
<evidence type="ECO:0000256" key="1">
    <source>
        <dbReference type="ARBA" id="ARBA00001132"/>
    </source>
</evidence>
<dbReference type="Gene3D" id="3.40.50.1100">
    <property type="match status" value="2"/>
</dbReference>
<keyword evidence="4" id="KW-0378">Hydrolase</keyword>
<dbReference type="InterPro" id="IPR001926">
    <property type="entry name" value="TrpB-like_PALP"/>
</dbReference>
<sequence length="360" mass="38168">MATLPLPSPFADIPRKSFLLGPSPIQHLPRISAALGGKVNVYAKREDCNSGLAFGGNKVRKLEYLAADALAQGSDTLVSIGGIQSNHTRAVTAVAAALGLAAATVQEHWVPSTSSPTSSSSISYSLDPNYEKVGNIQLSRLMGGDVRVQPAIPSFGIEHKPTLANLKSELESKGKKPYYIPAGASDHPLGGLGFARWAFEVEAQEKEMGVFFDTIVVCAVTGSTLAGMIAGFKLAQKLGSRKRRIIGIDASGRPKETFDQVLRIAKFTAARIGLEEGDVTEEDVELDERFNAGIYGLPDETTVEAIRFGARTEAFITDPVYEGKSLAGMMGLIKGGEIEGGNVLYAHLGGQLALNAYSSI</sequence>
<evidence type="ECO:0000313" key="8">
    <source>
        <dbReference type="Proteomes" id="UP001642720"/>
    </source>
</evidence>
<reference evidence="7 8" key="1">
    <citation type="submission" date="2018-01" db="EMBL/GenBank/DDBJ databases">
        <title>Genome characterization of the sugarcane-associated fungus Trichoderma ghanense CCMA-1212 and their application in lignocelulose bioconversion.</title>
        <authorList>
            <person name="Steindorff A.S."/>
            <person name="Mendes T.D."/>
            <person name="Vilela E.S.D."/>
            <person name="Rodrigues D.S."/>
            <person name="Formighieri E.F."/>
            <person name="Melo I.S."/>
            <person name="Favaro L.C.L."/>
        </authorList>
    </citation>
    <scope>NUCLEOTIDE SEQUENCE [LARGE SCALE GENOMIC DNA]</scope>
    <source>
        <strain evidence="7 8">CCMA-1212</strain>
    </source>
</reference>
<keyword evidence="8" id="KW-1185">Reference proteome</keyword>
<evidence type="ECO:0000256" key="5">
    <source>
        <dbReference type="ARBA" id="ARBA00022898"/>
    </source>
</evidence>
<evidence type="ECO:0000256" key="3">
    <source>
        <dbReference type="ARBA" id="ARBA00008639"/>
    </source>
</evidence>
<dbReference type="InterPro" id="IPR036052">
    <property type="entry name" value="TrpB-like_PALP_sf"/>
</dbReference>
<dbReference type="NCBIfam" id="TIGR01274">
    <property type="entry name" value="ACC_deam"/>
    <property type="match status" value="1"/>
</dbReference>
<dbReference type="SUPFAM" id="SSF53686">
    <property type="entry name" value="Tryptophan synthase beta subunit-like PLP-dependent enzymes"/>
    <property type="match status" value="1"/>
</dbReference>
<evidence type="ECO:0000259" key="6">
    <source>
        <dbReference type="Pfam" id="PF00291"/>
    </source>
</evidence>